<organism evidence="1 2">
    <name type="scientific">Kitasatospora indigofera</name>
    <dbReference type="NCBI Taxonomy" id="67307"/>
    <lineage>
        <taxon>Bacteria</taxon>
        <taxon>Bacillati</taxon>
        <taxon>Actinomycetota</taxon>
        <taxon>Actinomycetes</taxon>
        <taxon>Kitasatosporales</taxon>
        <taxon>Streptomycetaceae</taxon>
        <taxon>Kitasatospora</taxon>
    </lineage>
</organism>
<accession>A0A918YVQ3</accession>
<reference evidence="1" key="2">
    <citation type="submission" date="2020-09" db="EMBL/GenBank/DDBJ databases">
        <authorList>
            <person name="Sun Q."/>
            <person name="Ohkuma M."/>
        </authorList>
    </citation>
    <scope>NUCLEOTIDE SEQUENCE</scope>
    <source>
        <strain evidence="1">JCM 4646</strain>
    </source>
</reference>
<evidence type="ECO:0000313" key="1">
    <source>
        <dbReference type="EMBL" id="GHE25247.1"/>
    </source>
</evidence>
<keyword evidence="2" id="KW-1185">Reference proteome</keyword>
<gene>
    <name evidence="1" type="ORF">GCM10018781_76430</name>
</gene>
<dbReference type="Proteomes" id="UP000617734">
    <property type="component" value="Unassembled WGS sequence"/>
</dbReference>
<evidence type="ECO:0000313" key="2">
    <source>
        <dbReference type="Proteomes" id="UP000617734"/>
    </source>
</evidence>
<dbReference type="EMBL" id="BNBO01000082">
    <property type="protein sequence ID" value="GHE25247.1"/>
    <property type="molecule type" value="Genomic_DNA"/>
</dbReference>
<sequence length="153" mass="16006">MEPAALQELLIAHLPAVAGVESVVAWPARPYGLQVTLKEAGSVYWMISGASGVAPAAAEGERMAPQPQPELGGGKVATAQVEQALLTALAAADTDGQIVRADRYSTRPAPPTVGYGITVDAADTWRLFVACVGTARRGEELRASRHFQPDSDV</sequence>
<dbReference type="RefSeq" id="WP_190215528.1">
    <property type="nucleotide sequence ID" value="NZ_BNBO01000082.1"/>
</dbReference>
<name>A0A918YVQ3_9ACTN</name>
<protein>
    <submittedName>
        <fullName evidence="1">Uncharacterized protein</fullName>
    </submittedName>
</protein>
<proteinExistence type="predicted"/>
<reference evidence="1" key="1">
    <citation type="journal article" date="2014" name="Int. J. Syst. Evol. Microbiol.">
        <title>Complete genome sequence of Corynebacterium casei LMG S-19264T (=DSM 44701T), isolated from a smear-ripened cheese.</title>
        <authorList>
            <consortium name="US DOE Joint Genome Institute (JGI-PGF)"/>
            <person name="Walter F."/>
            <person name="Albersmeier A."/>
            <person name="Kalinowski J."/>
            <person name="Ruckert C."/>
        </authorList>
    </citation>
    <scope>NUCLEOTIDE SEQUENCE</scope>
    <source>
        <strain evidence="1">JCM 4646</strain>
    </source>
</reference>
<dbReference type="AlphaFoldDB" id="A0A918YVQ3"/>
<dbReference type="GeneID" id="95357867"/>
<comment type="caution">
    <text evidence="1">The sequence shown here is derived from an EMBL/GenBank/DDBJ whole genome shotgun (WGS) entry which is preliminary data.</text>
</comment>